<dbReference type="GO" id="GO:0019148">
    <property type="term" value="F:D-cysteine desulfhydrase activity"/>
    <property type="evidence" value="ECO:0007669"/>
    <property type="project" value="TreeGrafter"/>
</dbReference>
<name>X0TRB0_9ZZZZ</name>
<evidence type="ECO:0000256" key="2">
    <source>
        <dbReference type="ARBA" id="ARBA00008639"/>
    </source>
</evidence>
<dbReference type="PANTHER" id="PTHR43780:SF2">
    <property type="entry name" value="1-AMINOCYCLOPROPANE-1-CARBOXYLATE DEAMINASE-RELATED"/>
    <property type="match status" value="1"/>
</dbReference>
<accession>X0TRB0</accession>
<dbReference type="EMBL" id="BARS01013366">
    <property type="protein sequence ID" value="GAF96088.1"/>
    <property type="molecule type" value="Genomic_DNA"/>
</dbReference>
<reference evidence="4" key="1">
    <citation type="journal article" date="2014" name="Front. Microbiol.">
        <title>High frequency of phylogenetically diverse reductive dehalogenase-homologous genes in deep subseafloor sedimentary metagenomes.</title>
        <authorList>
            <person name="Kawai M."/>
            <person name="Futagami T."/>
            <person name="Toyoda A."/>
            <person name="Takaki Y."/>
            <person name="Nishi S."/>
            <person name="Hori S."/>
            <person name="Arai W."/>
            <person name="Tsubouchi T."/>
            <person name="Morono Y."/>
            <person name="Uchiyama I."/>
            <person name="Ito T."/>
            <person name="Fujiyama A."/>
            <person name="Inagaki F."/>
            <person name="Takami H."/>
        </authorList>
    </citation>
    <scope>NUCLEOTIDE SEQUENCE</scope>
    <source>
        <strain evidence="4">Expedition CK06-06</strain>
    </source>
</reference>
<dbReference type="Gene3D" id="3.40.50.1100">
    <property type="match status" value="1"/>
</dbReference>
<comment type="caution">
    <text evidence="4">The sequence shown here is derived from an EMBL/GenBank/DDBJ whole genome shotgun (WGS) entry which is preliminary data.</text>
</comment>
<evidence type="ECO:0000256" key="1">
    <source>
        <dbReference type="ARBA" id="ARBA00001933"/>
    </source>
</evidence>
<gene>
    <name evidence="4" type="ORF">S01H1_23256</name>
</gene>
<evidence type="ECO:0000313" key="4">
    <source>
        <dbReference type="EMBL" id="GAF96088.1"/>
    </source>
</evidence>
<feature type="non-terminal residue" evidence="4">
    <location>
        <position position="1"/>
    </location>
</feature>
<protein>
    <recommendedName>
        <fullName evidence="5">Tryptophan synthase beta chain-like PALP domain-containing protein</fullName>
    </recommendedName>
</protein>
<dbReference type="SUPFAM" id="SSF53686">
    <property type="entry name" value="Tryptophan synthase beta subunit-like PLP-dependent enzymes"/>
    <property type="match status" value="1"/>
</dbReference>
<evidence type="ECO:0000256" key="3">
    <source>
        <dbReference type="ARBA" id="ARBA00022898"/>
    </source>
</evidence>
<comment type="cofactor">
    <cofactor evidence="1">
        <name>pyridoxal 5'-phosphate</name>
        <dbReference type="ChEBI" id="CHEBI:597326"/>
    </cofactor>
</comment>
<dbReference type="InterPro" id="IPR027278">
    <property type="entry name" value="ACCD_DCysDesulf"/>
</dbReference>
<comment type="similarity">
    <text evidence="2">Belongs to the ACC deaminase/D-cysteine desulfhydrase family.</text>
</comment>
<evidence type="ECO:0008006" key="5">
    <source>
        <dbReference type="Google" id="ProtNLM"/>
    </source>
</evidence>
<dbReference type="PANTHER" id="PTHR43780">
    <property type="entry name" value="1-AMINOCYCLOPROPANE-1-CARBOXYLATE DEAMINASE-RELATED"/>
    <property type="match status" value="1"/>
</dbReference>
<proteinExistence type="inferred from homology"/>
<keyword evidence="3" id="KW-0663">Pyridoxal phosphate</keyword>
<dbReference type="AlphaFoldDB" id="X0TRB0"/>
<sequence length="153" mass="16271">TAAGVALGAAMFDVARETWAFAVCDDATYFKKTIARIAIESRGYMPSLPEIAFVEPRSGETVAPDRAARIVVDDRAKGPAYGSMSDEQKRFLVRVARTTGLVLDPVYTGKALFGLAQAVERGDIARGARALFVHTGGLPGLLAQGEELRDAIG</sequence>
<dbReference type="InterPro" id="IPR036052">
    <property type="entry name" value="TrpB-like_PALP_sf"/>
</dbReference>
<organism evidence="4">
    <name type="scientific">marine sediment metagenome</name>
    <dbReference type="NCBI Taxonomy" id="412755"/>
    <lineage>
        <taxon>unclassified sequences</taxon>
        <taxon>metagenomes</taxon>
        <taxon>ecological metagenomes</taxon>
    </lineage>
</organism>